<dbReference type="EMBL" id="VSRR010011976">
    <property type="protein sequence ID" value="MPC53915.1"/>
    <property type="molecule type" value="Genomic_DNA"/>
</dbReference>
<evidence type="ECO:0000313" key="1">
    <source>
        <dbReference type="EMBL" id="MPC53915.1"/>
    </source>
</evidence>
<dbReference type="Proteomes" id="UP000324222">
    <property type="component" value="Unassembled WGS sequence"/>
</dbReference>
<comment type="caution">
    <text evidence="1">The sequence shown here is derived from an EMBL/GenBank/DDBJ whole genome shotgun (WGS) entry which is preliminary data.</text>
</comment>
<organism evidence="1 2">
    <name type="scientific">Portunus trituberculatus</name>
    <name type="common">Swimming crab</name>
    <name type="synonym">Neptunus trituberculatus</name>
    <dbReference type="NCBI Taxonomy" id="210409"/>
    <lineage>
        <taxon>Eukaryota</taxon>
        <taxon>Metazoa</taxon>
        <taxon>Ecdysozoa</taxon>
        <taxon>Arthropoda</taxon>
        <taxon>Crustacea</taxon>
        <taxon>Multicrustacea</taxon>
        <taxon>Malacostraca</taxon>
        <taxon>Eumalacostraca</taxon>
        <taxon>Eucarida</taxon>
        <taxon>Decapoda</taxon>
        <taxon>Pleocyemata</taxon>
        <taxon>Brachyura</taxon>
        <taxon>Eubrachyura</taxon>
        <taxon>Portunoidea</taxon>
        <taxon>Portunidae</taxon>
        <taxon>Portuninae</taxon>
        <taxon>Portunus</taxon>
    </lineage>
</organism>
<accession>A0A5B7G8W2</accession>
<name>A0A5B7G8W2_PORTR</name>
<proteinExistence type="predicted"/>
<evidence type="ECO:0000313" key="2">
    <source>
        <dbReference type="Proteomes" id="UP000324222"/>
    </source>
</evidence>
<dbReference type="AlphaFoldDB" id="A0A5B7G8W2"/>
<sequence>MRRSAPPRPVSPHPPRCSIITSCGARRDGLGLTASPAAAAASLRGEHSYLPVLLSADAPRGTCVPAAGVRGGWRGSFHPPET</sequence>
<gene>
    <name evidence="1" type="ORF">E2C01_047818</name>
</gene>
<keyword evidence="2" id="KW-1185">Reference proteome</keyword>
<reference evidence="1 2" key="1">
    <citation type="submission" date="2019-05" db="EMBL/GenBank/DDBJ databases">
        <title>Another draft genome of Portunus trituberculatus and its Hox gene families provides insights of decapod evolution.</title>
        <authorList>
            <person name="Jeong J.-H."/>
            <person name="Song I."/>
            <person name="Kim S."/>
            <person name="Choi T."/>
            <person name="Kim D."/>
            <person name="Ryu S."/>
            <person name="Kim W."/>
        </authorList>
    </citation>
    <scope>NUCLEOTIDE SEQUENCE [LARGE SCALE GENOMIC DNA]</scope>
    <source>
        <tissue evidence="1">Muscle</tissue>
    </source>
</reference>
<protein>
    <submittedName>
        <fullName evidence="1">Uncharacterized protein</fullName>
    </submittedName>
</protein>